<dbReference type="RefSeq" id="WP_146600784.1">
    <property type="nucleotide sequence ID" value="NZ_SJPY01000005.1"/>
</dbReference>
<organism evidence="1 2">
    <name type="scientific">Novipirellula aureliae</name>
    <dbReference type="NCBI Taxonomy" id="2527966"/>
    <lineage>
        <taxon>Bacteria</taxon>
        <taxon>Pseudomonadati</taxon>
        <taxon>Planctomycetota</taxon>
        <taxon>Planctomycetia</taxon>
        <taxon>Pirellulales</taxon>
        <taxon>Pirellulaceae</taxon>
        <taxon>Novipirellula</taxon>
    </lineage>
</organism>
<comment type="caution">
    <text evidence="1">The sequence shown here is derived from an EMBL/GenBank/DDBJ whole genome shotgun (WGS) entry which is preliminary data.</text>
</comment>
<proteinExistence type="predicted"/>
<dbReference type="OrthoDB" id="291547at2"/>
<dbReference type="AlphaFoldDB" id="A0A5C6DZ37"/>
<keyword evidence="2" id="KW-1185">Reference proteome</keyword>
<sequence>MEDKPKPINVKRLPVEQLAKLLSSAYRQRVPLEKITADIESGAPTNADGTVNVVDYTAWLLQEKHRGD</sequence>
<evidence type="ECO:0000313" key="1">
    <source>
        <dbReference type="EMBL" id="TWU40179.1"/>
    </source>
</evidence>
<name>A0A5C6DZ37_9BACT</name>
<dbReference type="Proteomes" id="UP000315471">
    <property type="component" value="Unassembled WGS sequence"/>
</dbReference>
<dbReference type="EMBL" id="SJPY01000005">
    <property type="protein sequence ID" value="TWU40179.1"/>
    <property type="molecule type" value="Genomic_DNA"/>
</dbReference>
<protein>
    <submittedName>
        <fullName evidence="1">Uncharacterized protein</fullName>
    </submittedName>
</protein>
<evidence type="ECO:0000313" key="2">
    <source>
        <dbReference type="Proteomes" id="UP000315471"/>
    </source>
</evidence>
<accession>A0A5C6DZ37</accession>
<reference evidence="1 2" key="1">
    <citation type="submission" date="2019-02" db="EMBL/GenBank/DDBJ databases">
        <title>Deep-cultivation of Planctomycetes and their phenomic and genomic characterization uncovers novel biology.</title>
        <authorList>
            <person name="Wiegand S."/>
            <person name="Jogler M."/>
            <person name="Boedeker C."/>
            <person name="Pinto D."/>
            <person name="Vollmers J."/>
            <person name="Rivas-Marin E."/>
            <person name="Kohn T."/>
            <person name="Peeters S.H."/>
            <person name="Heuer A."/>
            <person name="Rast P."/>
            <person name="Oberbeckmann S."/>
            <person name="Bunk B."/>
            <person name="Jeske O."/>
            <person name="Meyerdierks A."/>
            <person name="Storesund J.E."/>
            <person name="Kallscheuer N."/>
            <person name="Luecker S."/>
            <person name="Lage O.M."/>
            <person name="Pohl T."/>
            <person name="Merkel B.J."/>
            <person name="Hornburger P."/>
            <person name="Mueller R.-W."/>
            <person name="Bruemmer F."/>
            <person name="Labrenz M."/>
            <person name="Spormann A.M."/>
            <person name="Op Den Camp H."/>
            <person name="Overmann J."/>
            <person name="Amann R."/>
            <person name="Jetten M.S.M."/>
            <person name="Mascher T."/>
            <person name="Medema M.H."/>
            <person name="Devos D.P."/>
            <person name="Kaster A.-K."/>
            <person name="Ovreas L."/>
            <person name="Rohde M."/>
            <person name="Galperin M.Y."/>
            <person name="Jogler C."/>
        </authorList>
    </citation>
    <scope>NUCLEOTIDE SEQUENCE [LARGE SCALE GENOMIC DNA]</scope>
    <source>
        <strain evidence="1 2">Q31b</strain>
    </source>
</reference>
<gene>
    <name evidence="1" type="ORF">Q31b_35240</name>
</gene>